<reference evidence="2" key="1">
    <citation type="submission" date="2023-10" db="EMBL/GenBank/DDBJ databases">
        <authorList>
            <person name="Chen Y."/>
            <person name="Shah S."/>
            <person name="Dougan E. K."/>
            <person name="Thang M."/>
            <person name="Chan C."/>
        </authorList>
    </citation>
    <scope>NUCLEOTIDE SEQUENCE [LARGE SCALE GENOMIC DNA]</scope>
</reference>
<name>A0ABN9WUW2_9DINO</name>
<evidence type="ECO:0000313" key="3">
    <source>
        <dbReference type="Proteomes" id="UP001189429"/>
    </source>
</evidence>
<dbReference type="EMBL" id="CAUYUJ010019370">
    <property type="protein sequence ID" value="CAK0890581.1"/>
    <property type="molecule type" value="Genomic_DNA"/>
</dbReference>
<comment type="caution">
    <text evidence="2">The sequence shown here is derived from an EMBL/GenBank/DDBJ whole genome shotgun (WGS) entry which is preliminary data.</text>
</comment>
<protein>
    <submittedName>
        <fullName evidence="2">Uncharacterized protein</fullName>
    </submittedName>
</protein>
<feature type="region of interest" description="Disordered" evidence="1">
    <location>
        <begin position="1"/>
        <end position="51"/>
    </location>
</feature>
<proteinExistence type="predicted"/>
<evidence type="ECO:0000313" key="2">
    <source>
        <dbReference type="EMBL" id="CAK0890581.1"/>
    </source>
</evidence>
<evidence type="ECO:0000256" key="1">
    <source>
        <dbReference type="SAM" id="MobiDB-lite"/>
    </source>
</evidence>
<accession>A0ABN9WUW2</accession>
<gene>
    <name evidence="2" type="ORF">PCOR1329_LOCUS70775</name>
</gene>
<sequence length="181" mass="19686">MMLGAENKKRSGLQRLPLGQDSRTSPGWPPSLNPKRGNRTAAPTAGGSHWASSVVIPPSWRRRALSFLRAIGGIRSFRPTAAGRLASLLVHLLCALLAEAGRARVLSLGPGWRWQGTQVDWSTMVKICPLRGAGQSAPAEKLTPMVLKKSFFTRGRLACGDVPKFWCVRVAHPISWLEQTG</sequence>
<organism evidence="2 3">
    <name type="scientific">Prorocentrum cordatum</name>
    <dbReference type="NCBI Taxonomy" id="2364126"/>
    <lineage>
        <taxon>Eukaryota</taxon>
        <taxon>Sar</taxon>
        <taxon>Alveolata</taxon>
        <taxon>Dinophyceae</taxon>
        <taxon>Prorocentrales</taxon>
        <taxon>Prorocentraceae</taxon>
        <taxon>Prorocentrum</taxon>
    </lineage>
</organism>
<keyword evidence="3" id="KW-1185">Reference proteome</keyword>
<dbReference type="Proteomes" id="UP001189429">
    <property type="component" value="Unassembled WGS sequence"/>
</dbReference>